<name>A0A0M5J0M6_DROBS</name>
<accession>A0A0M5J0M6</accession>
<dbReference type="Proteomes" id="UP000494163">
    <property type="component" value="Chromosome 3L"/>
</dbReference>
<reference evidence="1 2" key="1">
    <citation type="submission" date="2015-08" db="EMBL/GenBank/DDBJ databases">
        <title>Ancestral chromatin configuration constrains chromatin evolution on differentiating sex chromosomes in Drosophila.</title>
        <authorList>
            <person name="Zhou Q."/>
            <person name="Bachtrog D."/>
        </authorList>
    </citation>
    <scope>NUCLEOTIDE SEQUENCE [LARGE SCALE GENOMIC DNA]</scope>
    <source>
        <tissue evidence="1">Whole larvae</tissue>
    </source>
</reference>
<dbReference type="EMBL" id="CP012525">
    <property type="protein sequence ID" value="ALC43074.1"/>
    <property type="molecule type" value="Genomic_DNA"/>
</dbReference>
<organism evidence="1 2">
    <name type="scientific">Drosophila busckii</name>
    <name type="common">Fruit fly</name>
    <dbReference type="NCBI Taxonomy" id="30019"/>
    <lineage>
        <taxon>Eukaryota</taxon>
        <taxon>Metazoa</taxon>
        <taxon>Ecdysozoa</taxon>
        <taxon>Arthropoda</taxon>
        <taxon>Hexapoda</taxon>
        <taxon>Insecta</taxon>
        <taxon>Pterygota</taxon>
        <taxon>Neoptera</taxon>
        <taxon>Endopterygota</taxon>
        <taxon>Diptera</taxon>
        <taxon>Brachycera</taxon>
        <taxon>Muscomorpha</taxon>
        <taxon>Ephydroidea</taxon>
        <taxon>Drosophilidae</taxon>
        <taxon>Drosophila</taxon>
    </lineage>
</organism>
<gene>
    <name evidence="1" type="ORF">Dbus_chr3Lg240</name>
</gene>
<proteinExistence type="predicted"/>
<keyword evidence="2" id="KW-1185">Reference proteome</keyword>
<dbReference type="AlphaFoldDB" id="A0A0M5J0M6"/>
<evidence type="ECO:0000313" key="2">
    <source>
        <dbReference type="Proteomes" id="UP000494163"/>
    </source>
</evidence>
<evidence type="ECO:0000313" key="1">
    <source>
        <dbReference type="EMBL" id="ALC43074.1"/>
    </source>
</evidence>
<sequence>MVSHAVPVEESIPEGIEGYGNEPVHPADDQSFLLKIKLLKKLFLLG</sequence>
<protein>
    <submittedName>
        <fullName evidence="1">Maker641</fullName>
    </submittedName>
</protein>